<dbReference type="InterPro" id="IPR028350">
    <property type="entry name" value="DNAC/IstB-like"/>
</dbReference>
<dbReference type="InterPro" id="IPR003593">
    <property type="entry name" value="AAA+_ATPase"/>
</dbReference>
<dbReference type="PANTHER" id="PTHR30050:SF4">
    <property type="entry name" value="ATP-BINDING PROTEIN RV3427C IN INSERTION SEQUENCE-RELATED"/>
    <property type="match status" value="1"/>
</dbReference>
<dbReference type="GO" id="GO:0005524">
    <property type="term" value="F:ATP binding"/>
    <property type="evidence" value="ECO:0007669"/>
    <property type="project" value="UniProtKB-KW"/>
</dbReference>
<dbReference type="CDD" id="cd00009">
    <property type="entry name" value="AAA"/>
    <property type="match status" value="1"/>
</dbReference>
<dbReference type="SUPFAM" id="SSF52540">
    <property type="entry name" value="P-loop containing nucleoside triphosphate hydrolases"/>
    <property type="match status" value="1"/>
</dbReference>
<dbReference type="Pfam" id="PF01695">
    <property type="entry name" value="IstB_IS21"/>
    <property type="match status" value="1"/>
</dbReference>
<evidence type="ECO:0000313" key="5">
    <source>
        <dbReference type="EMBL" id="KGL66238.1"/>
    </source>
</evidence>
<dbReference type="InterPro" id="IPR047661">
    <property type="entry name" value="IstB"/>
</dbReference>
<dbReference type="Gene3D" id="3.40.50.300">
    <property type="entry name" value="P-loop containing nucleotide triphosphate hydrolases"/>
    <property type="match status" value="1"/>
</dbReference>
<dbReference type="EMBL" id="JROC01000037">
    <property type="protein sequence ID" value="KGL66238.1"/>
    <property type="molecule type" value="Genomic_DNA"/>
</dbReference>
<keyword evidence="2" id="KW-0547">Nucleotide-binding</keyword>
<gene>
    <name evidence="5" type="ORF">LX03_09380</name>
</gene>
<evidence type="ECO:0000313" key="6">
    <source>
        <dbReference type="Proteomes" id="UP000030001"/>
    </source>
</evidence>
<dbReference type="AlphaFoldDB" id="A0A099YBI5"/>
<reference evidence="5 6" key="1">
    <citation type="submission" date="2014-09" db="EMBL/GenBank/DDBJ databases">
        <title>Lactobacillus mucosae CRL573 Genome Sequencing.</title>
        <authorList>
            <person name="Bleckwedel J."/>
            <person name="Teran L.C."/>
            <person name="Bonacina J."/>
            <person name="Saavedra L."/>
            <person name="Mozzi F.B."/>
            <person name="Raya R.R."/>
        </authorList>
    </citation>
    <scope>NUCLEOTIDE SEQUENCE [LARGE SCALE GENOMIC DNA]</scope>
    <source>
        <strain evidence="5 6">CRL573</strain>
    </source>
</reference>
<protein>
    <recommendedName>
        <fullName evidence="4">AAA+ ATPase domain-containing protein</fullName>
    </recommendedName>
</protein>
<comment type="similarity">
    <text evidence="1">Belongs to the IS21/IS1162 putative ATP-binding protein family.</text>
</comment>
<dbReference type="SMART" id="SM00382">
    <property type="entry name" value="AAA"/>
    <property type="match status" value="1"/>
</dbReference>
<dbReference type="Proteomes" id="UP000030001">
    <property type="component" value="Unassembled WGS sequence"/>
</dbReference>
<dbReference type="PIRSF" id="PIRSF003073">
    <property type="entry name" value="DNAC_TnpB_IstB"/>
    <property type="match status" value="1"/>
</dbReference>
<dbReference type="NCBIfam" id="NF038214">
    <property type="entry name" value="IS21_help_AAA"/>
    <property type="match status" value="1"/>
</dbReference>
<evidence type="ECO:0000259" key="4">
    <source>
        <dbReference type="SMART" id="SM00382"/>
    </source>
</evidence>
<evidence type="ECO:0000256" key="2">
    <source>
        <dbReference type="ARBA" id="ARBA00022741"/>
    </source>
</evidence>
<evidence type="ECO:0000256" key="3">
    <source>
        <dbReference type="ARBA" id="ARBA00022840"/>
    </source>
</evidence>
<keyword evidence="3" id="KW-0067">ATP-binding</keyword>
<accession>A0A099YBI5</accession>
<feature type="domain" description="AAA+ ATPase" evidence="4">
    <location>
        <begin position="99"/>
        <end position="225"/>
    </location>
</feature>
<organism evidence="5 6">
    <name type="scientific">Limosilactobacillus mucosae</name>
    <name type="common">Lactobacillus mucosae</name>
    <dbReference type="NCBI Taxonomy" id="97478"/>
    <lineage>
        <taxon>Bacteria</taxon>
        <taxon>Bacillati</taxon>
        <taxon>Bacillota</taxon>
        <taxon>Bacilli</taxon>
        <taxon>Lactobacillales</taxon>
        <taxon>Lactobacillaceae</taxon>
        <taxon>Limosilactobacillus</taxon>
    </lineage>
</organism>
<evidence type="ECO:0000256" key="1">
    <source>
        <dbReference type="ARBA" id="ARBA00008059"/>
    </source>
</evidence>
<comment type="caution">
    <text evidence="5">The sequence shown here is derived from an EMBL/GenBank/DDBJ whole genome shotgun (WGS) entry which is preliminary data.</text>
</comment>
<sequence length="250" mass="28664">MTDYEQLISNLAQLKLNNFSENYQNYSMEVDQQRISFGEALLKLTESELQYRRDQEIKKRIQQAKFPIVKRIDEFDFNFQPSINKQEILELKSLGFLNNHQNILLVGSPGVGKTHLAIGLGLIACEHGFKTLFINCHDLLLALRTADSKGTLERQMKRYSNYELLIIDEIGYLPMKPDDANLLFQLVNNRYEQHSTIITTNVPLSGWGEILHNPAAAETILDRLVYKSHIIKIAGKSYRLKSATNHKSPS</sequence>
<dbReference type="InterPro" id="IPR027417">
    <property type="entry name" value="P-loop_NTPase"/>
</dbReference>
<dbReference type="InterPro" id="IPR002611">
    <property type="entry name" value="IstB_ATP-bd"/>
</dbReference>
<dbReference type="GO" id="GO:0006260">
    <property type="term" value="P:DNA replication"/>
    <property type="evidence" value="ECO:0007669"/>
    <property type="project" value="TreeGrafter"/>
</dbReference>
<dbReference type="PANTHER" id="PTHR30050">
    <property type="entry name" value="CHROMOSOMAL REPLICATION INITIATOR PROTEIN DNAA"/>
    <property type="match status" value="1"/>
</dbReference>
<proteinExistence type="inferred from homology"/>
<name>A0A099YBI5_LIMMU</name>